<organism evidence="2 3">
    <name type="scientific">Lentibacillus populi</name>
    <dbReference type="NCBI Taxonomy" id="1827502"/>
    <lineage>
        <taxon>Bacteria</taxon>
        <taxon>Bacillati</taxon>
        <taxon>Bacillota</taxon>
        <taxon>Bacilli</taxon>
        <taxon>Bacillales</taxon>
        <taxon>Bacillaceae</taxon>
        <taxon>Lentibacillus</taxon>
    </lineage>
</organism>
<evidence type="ECO:0000313" key="3">
    <source>
        <dbReference type="Proteomes" id="UP000621492"/>
    </source>
</evidence>
<dbReference type="PANTHER" id="PTHR40044">
    <property type="entry name" value="INTEGRAL MEMBRANE PROTEIN-RELATED"/>
    <property type="match status" value="1"/>
</dbReference>
<gene>
    <name evidence="2" type="ORF">GCM10011409_32680</name>
</gene>
<feature type="transmembrane region" description="Helical" evidence="1">
    <location>
        <begin position="99"/>
        <end position="123"/>
    </location>
</feature>
<keyword evidence="1" id="KW-0472">Membrane</keyword>
<evidence type="ECO:0000313" key="2">
    <source>
        <dbReference type="EMBL" id="GGB52562.1"/>
    </source>
</evidence>
<dbReference type="Pfam" id="PF06177">
    <property type="entry name" value="QueT"/>
    <property type="match status" value="1"/>
</dbReference>
<dbReference type="AlphaFoldDB" id="A0A9W5X6J9"/>
<proteinExistence type="predicted"/>
<evidence type="ECO:0000256" key="1">
    <source>
        <dbReference type="SAM" id="Phobius"/>
    </source>
</evidence>
<reference evidence="2" key="2">
    <citation type="submission" date="2020-09" db="EMBL/GenBank/DDBJ databases">
        <authorList>
            <person name="Sun Q."/>
            <person name="Zhou Y."/>
        </authorList>
    </citation>
    <scope>NUCLEOTIDE SEQUENCE</scope>
    <source>
        <strain evidence="2">CGMCC 1.15454</strain>
    </source>
</reference>
<keyword evidence="3" id="KW-1185">Reference proteome</keyword>
<keyword evidence="1" id="KW-0812">Transmembrane</keyword>
<feature type="transmembrane region" description="Helical" evidence="1">
    <location>
        <begin position="6"/>
        <end position="31"/>
    </location>
</feature>
<name>A0A9W5X6J9_9BACI</name>
<dbReference type="PIRSF" id="PIRSF031501">
    <property type="entry name" value="QueT"/>
    <property type="match status" value="1"/>
</dbReference>
<dbReference type="Proteomes" id="UP000621492">
    <property type="component" value="Unassembled WGS sequence"/>
</dbReference>
<dbReference type="PANTHER" id="PTHR40044:SF1">
    <property type="entry name" value="INTEGRAL MEMBRANE PROTEIN"/>
    <property type="match status" value="1"/>
</dbReference>
<dbReference type="EMBL" id="BMJD01000031">
    <property type="protein sequence ID" value="GGB52562.1"/>
    <property type="molecule type" value="Genomic_DNA"/>
</dbReference>
<accession>A0A9W5X6J9</accession>
<keyword evidence="1" id="KW-1133">Transmembrane helix</keyword>
<sequence>MKLKTLVINAVIAALYVAVSLVLLIFPPLAFSNVQFRIPEVFNHLVVFNKKYFAGIVTGVLLTNIFSPTGVFDLVFGVAHSALSLGITIWLGKFIKNHLALMIVNTLVFTFNMFIIAFELYVALDFPFLLTWLTTAAGEIVVMAIGIPIMHALNRKVQFGKLV</sequence>
<dbReference type="RefSeq" id="WP_088051323.1">
    <property type="nucleotide sequence ID" value="NZ_BMJD01000031.1"/>
</dbReference>
<comment type="caution">
    <text evidence="2">The sequence shown here is derived from an EMBL/GenBank/DDBJ whole genome shotgun (WGS) entry which is preliminary data.</text>
</comment>
<protein>
    <submittedName>
        <fullName evidence="2">Membrane protein</fullName>
    </submittedName>
</protein>
<reference evidence="2" key="1">
    <citation type="journal article" date="2014" name="Int. J. Syst. Evol. Microbiol.">
        <title>Complete genome sequence of Corynebacterium casei LMG S-19264T (=DSM 44701T), isolated from a smear-ripened cheese.</title>
        <authorList>
            <consortium name="US DOE Joint Genome Institute (JGI-PGF)"/>
            <person name="Walter F."/>
            <person name="Albersmeier A."/>
            <person name="Kalinowski J."/>
            <person name="Ruckert C."/>
        </authorList>
    </citation>
    <scope>NUCLEOTIDE SEQUENCE</scope>
    <source>
        <strain evidence="2">CGMCC 1.15454</strain>
    </source>
</reference>
<feature type="transmembrane region" description="Helical" evidence="1">
    <location>
        <begin position="129"/>
        <end position="153"/>
    </location>
</feature>
<dbReference type="InterPro" id="IPR010387">
    <property type="entry name" value="QueT"/>
</dbReference>
<feature type="transmembrane region" description="Helical" evidence="1">
    <location>
        <begin position="74"/>
        <end position="92"/>
    </location>
</feature>